<keyword evidence="2" id="KW-0472">Membrane</keyword>
<evidence type="ECO:0000256" key="1">
    <source>
        <dbReference type="SAM" id="MobiDB-lite"/>
    </source>
</evidence>
<organism evidence="3 4">
    <name type="scientific">Plakobranchus ocellatus</name>
    <dbReference type="NCBI Taxonomy" id="259542"/>
    <lineage>
        <taxon>Eukaryota</taxon>
        <taxon>Metazoa</taxon>
        <taxon>Spiralia</taxon>
        <taxon>Lophotrochozoa</taxon>
        <taxon>Mollusca</taxon>
        <taxon>Gastropoda</taxon>
        <taxon>Heterobranchia</taxon>
        <taxon>Euthyneura</taxon>
        <taxon>Panpulmonata</taxon>
        <taxon>Sacoglossa</taxon>
        <taxon>Placobranchoidea</taxon>
        <taxon>Plakobranchidae</taxon>
        <taxon>Plakobranchus</taxon>
    </lineage>
</organism>
<keyword evidence="2" id="KW-0812">Transmembrane</keyword>
<keyword evidence="4" id="KW-1185">Reference proteome</keyword>
<accession>A0AAV3XZA9</accession>
<feature type="compositionally biased region" description="Polar residues" evidence="1">
    <location>
        <begin position="25"/>
        <end position="46"/>
    </location>
</feature>
<feature type="region of interest" description="Disordered" evidence="1">
    <location>
        <begin position="25"/>
        <end position="54"/>
    </location>
</feature>
<dbReference type="Proteomes" id="UP000735302">
    <property type="component" value="Unassembled WGS sequence"/>
</dbReference>
<name>A0AAV3XZA9_9GAST</name>
<dbReference type="EMBL" id="BLXT01000264">
    <property type="protein sequence ID" value="GFN75273.1"/>
    <property type="molecule type" value="Genomic_DNA"/>
</dbReference>
<gene>
    <name evidence="3" type="ORF">PoB_000177900</name>
</gene>
<reference evidence="3 4" key="1">
    <citation type="journal article" date="2021" name="Elife">
        <title>Chloroplast acquisition without the gene transfer in kleptoplastic sea slugs, Plakobranchus ocellatus.</title>
        <authorList>
            <person name="Maeda T."/>
            <person name="Takahashi S."/>
            <person name="Yoshida T."/>
            <person name="Shimamura S."/>
            <person name="Takaki Y."/>
            <person name="Nagai Y."/>
            <person name="Toyoda A."/>
            <person name="Suzuki Y."/>
            <person name="Arimoto A."/>
            <person name="Ishii H."/>
            <person name="Satoh N."/>
            <person name="Nishiyama T."/>
            <person name="Hasebe M."/>
            <person name="Maruyama T."/>
            <person name="Minagawa J."/>
            <person name="Obokata J."/>
            <person name="Shigenobu S."/>
        </authorList>
    </citation>
    <scope>NUCLEOTIDE SEQUENCE [LARGE SCALE GENOMIC DNA]</scope>
</reference>
<evidence type="ECO:0000313" key="3">
    <source>
        <dbReference type="EMBL" id="GFN75273.1"/>
    </source>
</evidence>
<evidence type="ECO:0000313" key="4">
    <source>
        <dbReference type="Proteomes" id="UP000735302"/>
    </source>
</evidence>
<proteinExistence type="predicted"/>
<protein>
    <submittedName>
        <fullName evidence="3">Uncharacterized protein</fullName>
    </submittedName>
</protein>
<feature type="transmembrane region" description="Helical" evidence="2">
    <location>
        <begin position="71"/>
        <end position="92"/>
    </location>
</feature>
<dbReference type="AlphaFoldDB" id="A0AAV3XZA9"/>
<comment type="caution">
    <text evidence="3">The sequence shown here is derived from an EMBL/GenBank/DDBJ whole genome shotgun (WGS) entry which is preliminary data.</text>
</comment>
<sequence>MSFKGVDQTFLPIVLPRNTTPALFTNKDSWRNSSQGSNMTLPSRGNETSKGDTHSEMTVHDIEYDMPLRKAILYVQIVIGILGAVLLFVYMIHLRR</sequence>
<evidence type="ECO:0000256" key="2">
    <source>
        <dbReference type="SAM" id="Phobius"/>
    </source>
</evidence>
<keyword evidence="2" id="KW-1133">Transmembrane helix</keyword>